<evidence type="ECO:0008006" key="10">
    <source>
        <dbReference type="Google" id="ProtNLM"/>
    </source>
</evidence>
<comment type="caution">
    <text evidence="8">The sequence shown here is derived from an EMBL/GenBank/DDBJ whole genome shotgun (WGS) entry which is preliminary data.</text>
</comment>
<gene>
    <name evidence="8" type="ORF">N7458_001483</name>
</gene>
<evidence type="ECO:0000256" key="5">
    <source>
        <dbReference type="ARBA" id="ARBA00023136"/>
    </source>
</evidence>
<keyword evidence="5 7" id="KW-0472">Membrane</keyword>
<sequence length="498" mass="54101">MGTSDIEAASEAKPVGSPETHPHSQETGVMMEITSSLTDEQVFDKAVLSTSALFGLQEDTHLTGNQYSLVGSISAIAQLAWQPFSAWLIVKVPPRILMPAMILGWGIAEASIAGCHSFPTLLTARFFLGLFEAGCLPLFTYLTGIWYRRSEQPLRIAIWNGMNGISTIAAAAISYGLGHIESELLRPWQIIFLFAGLLTIVSAPIVYWKLDNDISVARFLTEEEQLLGIERLRVNQTGEISHEFKWSHVIEVALEPKSWLWVGMVILPNMGSGMTGVFGTLIIKGFGFDKFQTSLLNIPFGAMQTIVILLSCWAATKAKLKSVVLIAFTIPAIVGTAMLYGLNRSAADRPALLVAYYLCACLFAGNPLILAWAIGNTAGATKKSTMLSFIQAGVSAGALSGPLLFTSEQAPKYLPGIRAVLGIFIALIGAAVIQLLNLMFLNKQQRKKRIANGKSGDVVDESMQTSVNTTSKGQMQALEEVVALDLTDRENDQFVYLY</sequence>
<dbReference type="RefSeq" id="XP_056768973.1">
    <property type="nucleotide sequence ID" value="XM_056904866.1"/>
</dbReference>
<feature type="transmembrane region" description="Helical" evidence="7">
    <location>
        <begin position="354"/>
        <end position="374"/>
    </location>
</feature>
<keyword evidence="4 7" id="KW-1133">Transmembrane helix</keyword>
<proteinExistence type="predicted"/>
<feature type="transmembrane region" description="Helical" evidence="7">
    <location>
        <begin position="417"/>
        <end position="440"/>
    </location>
</feature>
<evidence type="ECO:0000313" key="8">
    <source>
        <dbReference type="EMBL" id="KAJ5459931.1"/>
    </source>
</evidence>
<feature type="transmembrane region" description="Helical" evidence="7">
    <location>
        <begin position="126"/>
        <end position="147"/>
    </location>
</feature>
<dbReference type="InterPro" id="IPR036259">
    <property type="entry name" value="MFS_trans_sf"/>
</dbReference>
<reference evidence="8" key="1">
    <citation type="submission" date="2022-12" db="EMBL/GenBank/DDBJ databases">
        <authorList>
            <person name="Petersen C."/>
        </authorList>
    </citation>
    <scope>NUCLEOTIDE SEQUENCE</scope>
    <source>
        <strain evidence="8">IBT 16125</strain>
    </source>
</reference>
<keyword evidence="2" id="KW-0813">Transport</keyword>
<name>A0AAD6CAY1_9EURO</name>
<accession>A0AAD6CAY1</accession>
<dbReference type="PANTHER" id="PTHR43791">
    <property type="entry name" value="PERMEASE-RELATED"/>
    <property type="match status" value="1"/>
</dbReference>
<dbReference type="Proteomes" id="UP001213681">
    <property type="component" value="Unassembled WGS sequence"/>
</dbReference>
<comment type="subcellular location">
    <subcellularLocation>
        <location evidence="1">Membrane</location>
        <topology evidence="1">Multi-pass membrane protein</topology>
    </subcellularLocation>
</comment>
<dbReference type="InterPro" id="IPR011701">
    <property type="entry name" value="MFS"/>
</dbReference>
<dbReference type="PANTHER" id="PTHR43791:SF16">
    <property type="entry name" value="TRANSPORTER, PUTATIVE (AFU_ORTHOLOGUE AFUA_3G01840)-RELATED"/>
    <property type="match status" value="1"/>
</dbReference>
<feature type="transmembrane region" description="Helical" evidence="7">
    <location>
        <begin position="323"/>
        <end position="342"/>
    </location>
</feature>
<keyword evidence="3 7" id="KW-0812">Transmembrane</keyword>
<evidence type="ECO:0000256" key="4">
    <source>
        <dbReference type="ARBA" id="ARBA00022989"/>
    </source>
</evidence>
<feature type="transmembrane region" description="Helical" evidence="7">
    <location>
        <begin position="259"/>
        <end position="283"/>
    </location>
</feature>
<dbReference type="EMBL" id="JAPVEA010000002">
    <property type="protein sequence ID" value="KAJ5459931.1"/>
    <property type="molecule type" value="Genomic_DNA"/>
</dbReference>
<feature type="region of interest" description="Disordered" evidence="6">
    <location>
        <begin position="1"/>
        <end position="26"/>
    </location>
</feature>
<evidence type="ECO:0000256" key="3">
    <source>
        <dbReference type="ARBA" id="ARBA00022692"/>
    </source>
</evidence>
<evidence type="ECO:0000256" key="7">
    <source>
        <dbReference type="SAM" id="Phobius"/>
    </source>
</evidence>
<dbReference type="GeneID" id="81595109"/>
<reference evidence="8" key="2">
    <citation type="journal article" date="2023" name="IMA Fungus">
        <title>Comparative genomic study of the Penicillium genus elucidates a diverse pangenome and 15 lateral gene transfer events.</title>
        <authorList>
            <person name="Petersen C."/>
            <person name="Sorensen T."/>
            <person name="Nielsen M.R."/>
            <person name="Sondergaard T.E."/>
            <person name="Sorensen J.L."/>
            <person name="Fitzpatrick D.A."/>
            <person name="Frisvad J.C."/>
            <person name="Nielsen K.L."/>
        </authorList>
    </citation>
    <scope>NUCLEOTIDE SEQUENCE</scope>
    <source>
        <strain evidence="8">IBT 16125</strain>
    </source>
</reference>
<evidence type="ECO:0000256" key="6">
    <source>
        <dbReference type="SAM" id="MobiDB-lite"/>
    </source>
</evidence>
<feature type="transmembrane region" description="Helical" evidence="7">
    <location>
        <begin position="386"/>
        <end position="405"/>
    </location>
</feature>
<dbReference type="GO" id="GO:0016020">
    <property type="term" value="C:membrane"/>
    <property type="evidence" value="ECO:0007669"/>
    <property type="project" value="UniProtKB-SubCell"/>
</dbReference>
<evidence type="ECO:0000256" key="2">
    <source>
        <dbReference type="ARBA" id="ARBA00022448"/>
    </source>
</evidence>
<dbReference type="Gene3D" id="1.20.1250.20">
    <property type="entry name" value="MFS general substrate transporter like domains"/>
    <property type="match status" value="2"/>
</dbReference>
<protein>
    <recommendedName>
        <fullName evidence="10">Major facilitator superfamily (MFS) profile domain-containing protein</fullName>
    </recommendedName>
</protein>
<dbReference type="SUPFAM" id="SSF103473">
    <property type="entry name" value="MFS general substrate transporter"/>
    <property type="match status" value="1"/>
</dbReference>
<dbReference type="AlphaFoldDB" id="A0AAD6CAY1"/>
<evidence type="ECO:0000256" key="1">
    <source>
        <dbReference type="ARBA" id="ARBA00004141"/>
    </source>
</evidence>
<keyword evidence="9" id="KW-1185">Reference proteome</keyword>
<organism evidence="8 9">
    <name type="scientific">Penicillium daleae</name>
    <dbReference type="NCBI Taxonomy" id="63821"/>
    <lineage>
        <taxon>Eukaryota</taxon>
        <taxon>Fungi</taxon>
        <taxon>Dikarya</taxon>
        <taxon>Ascomycota</taxon>
        <taxon>Pezizomycotina</taxon>
        <taxon>Eurotiomycetes</taxon>
        <taxon>Eurotiomycetidae</taxon>
        <taxon>Eurotiales</taxon>
        <taxon>Aspergillaceae</taxon>
        <taxon>Penicillium</taxon>
    </lineage>
</organism>
<feature type="transmembrane region" description="Helical" evidence="7">
    <location>
        <begin position="159"/>
        <end position="178"/>
    </location>
</feature>
<feature type="transmembrane region" description="Helical" evidence="7">
    <location>
        <begin position="295"/>
        <end position="316"/>
    </location>
</feature>
<dbReference type="GO" id="GO:0022857">
    <property type="term" value="F:transmembrane transporter activity"/>
    <property type="evidence" value="ECO:0007669"/>
    <property type="project" value="InterPro"/>
</dbReference>
<feature type="transmembrane region" description="Helical" evidence="7">
    <location>
        <begin position="190"/>
        <end position="208"/>
    </location>
</feature>
<evidence type="ECO:0000313" key="9">
    <source>
        <dbReference type="Proteomes" id="UP001213681"/>
    </source>
</evidence>
<dbReference type="Pfam" id="PF07690">
    <property type="entry name" value="MFS_1"/>
    <property type="match status" value="1"/>
</dbReference>